<evidence type="ECO:0000313" key="6">
    <source>
        <dbReference type="Proteomes" id="UP000474957"/>
    </source>
</evidence>
<dbReference type="AlphaFoldDB" id="A0A6L5Z0Z8"/>
<dbReference type="InterPro" id="IPR051120">
    <property type="entry name" value="ABC_AA/LPS_Transport"/>
</dbReference>
<dbReference type="Gene3D" id="3.40.50.300">
    <property type="entry name" value="P-loop containing nucleotide triphosphate hydrolases"/>
    <property type="match status" value="1"/>
</dbReference>
<dbReference type="Pfam" id="PF12399">
    <property type="entry name" value="BCA_ABC_TP_C"/>
    <property type="match status" value="1"/>
</dbReference>
<dbReference type="InterPro" id="IPR032823">
    <property type="entry name" value="BCA_ABC_TP_C"/>
</dbReference>
<dbReference type="InterPro" id="IPR003593">
    <property type="entry name" value="AAA+_ATPase"/>
</dbReference>
<reference evidence="5 6" key="1">
    <citation type="submission" date="2019-10" db="EMBL/GenBank/DDBJ databases">
        <title>Cognatihalovulum marinum gen. nov. sp. nov., a new member of the family Rhodobacteraceae isolated from deep seawater of the Northwest Indian Ocean.</title>
        <authorList>
            <person name="Ruan C."/>
            <person name="Wang J."/>
            <person name="Zheng X."/>
            <person name="Song L."/>
            <person name="Zhu Y."/>
            <person name="Huang Y."/>
            <person name="Lu Z."/>
            <person name="Du W."/>
            <person name="Huang L."/>
            <person name="Dai X."/>
        </authorList>
    </citation>
    <scope>NUCLEOTIDE SEQUENCE [LARGE SCALE GENOMIC DNA]</scope>
    <source>
        <strain evidence="5 6">2CG4</strain>
    </source>
</reference>
<keyword evidence="2" id="KW-0547">Nucleotide-binding</keyword>
<feature type="domain" description="ABC transporter" evidence="4">
    <location>
        <begin position="6"/>
        <end position="248"/>
    </location>
</feature>
<evidence type="ECO:0000259" key="4">
    <source>
        <dbReference type="PROSITE" id="PS50893"/>
    </source>
</evidence>
<dbReference type="Proteomes" id="UP000474957">
    <property type="component" value="Unassembled WGS sequence"/>
</dbReference>
<dbReference type="PROSITE" id="PS00211">
    <property type="entry name" value="ABC_TRANSPORTER_1"/>
    <property type="match status" value="1"/>
</dbReference>
<keyword evidence="3 5" id="KW-0067">ATP-binding</keyword>
<evidence type="ECO:0000256" key="1">
    <source>
        <dbReference type="ARBA" id="ARBA00022448"/>
    </source>
</evidence>
<comment type="caution">
    <text evidence="5">The sequence shown here is derived from an EMBL/GenBank/DDBJ whole genome shotgun (WGS) entry which is preliminary data.</text>
</comment>
<dbReference type="InterPro" id="IPR017871">
    <property type="entry name" value="ABC_transporter-like_CS"/>
</dbReference>
<evidence type="ECO:0000313" key="5">
    <source>
        <dbReference type="EMBL" id="MSU90168.1"/>
    </source>
</evidence>
<sequence>MAEPVLAVSGLRKSFGALAATDGVDLALRDGEILALIGPNGAGKSTLIAQIAGTLAPDAGRVTLAGRDLAGMSVAARARAGLGRTFQVSSLAMPLSARANVRIAVQARAPRRFGVLRPVARDAALNAPAEAALARVGLGPARWALPVASLSHGERRRVELAAALAARPRLLLLDEPMAGLGADGTAAMADLLEALRAEVPILLVEHDMSAVFRLADRIAVLVAGRIIATGAPDAIRADAAVQQAYLGVDA</sequence>
<dbReference type="GO" id="GO:0005524">
    <property type="term" value="F:ATP binding"/>
    <property type="evidence" value="ECO:0007669"/>
    <property type="project" value="UniProtKB-KW"/>
</dbReference>
<evidence type="ECO:0000256" key="3">
    <source>
        <dbReference type="ARBA" id="ARBA00022840"/>
    </source>
</evidence>
<dbReference type="PANTHER" id="PTHR45772">
    <property type="entry name" value="CONSERVED COMPONENT OF ABC TRANSPORTER FOR NATURAL AMINO ACIDS-RELATED"/>
    <property type="match status" value="1"/>
</dbReference>
<dbReference type="RefSeq" id="WP_154446649.1">
    <property type="nucleotide sequence ID" value="NZ_WIND01000007.1"/>
</dbReference>
<proteinExistence type="predicted"/>
<dbReference type="InterPro" id="IPR027417">
    <property type="entry name" value="P-loop_NTPase"/>
</dbReference>
<organism evidence="5 6">
    <name type="scientific">Halovulum marinum</name>
    <dbReference type="NCBI Taxonomy" id="2662447"/>
    <lineage>
        <taxon>Bacteria</taxon>
        <taxon>Pseudomonadati</taxon>
        <taxon>Pseudomonadota</taxon>
        <taxon>Alphaproteobacteria</taxon>
        <taxon>Rhodobacterales</taxon>
        <taxon>Paracoccaceae</taxon>
        <taxon>Halovulum</taxon>
    </lineage>
</organism>
<dbReference type="GO" id="GO:0016887">
    <property type="term" value="F:ATP hydrolysis activity"/>
    <property type="evidence" value="ECO:0007669"/>
    <property type="project" value="InterPro"/>
</dbReference>
<dbReference type="GO" id="GO:0005886">
    <property type="term" value="C:plasma membrane"/>
    <property type="evidence" value="ECO:0007669"/>
    <property type="project" value="TreeGrafter"/>
</dbReference>
<evidence type="ECO:0000256" key="2">
    <source>
        <dbReference type="ARBA" id="ARBA00022741"/>
    </source>
</evidence>
<dbReference type="SMART" id="SM00382">
    <property type="entry name" value="AAA"/>
    <property type="match status" value="1"/>
</dbReference>
<dbReference type="PROSITE" id="PS50893">
    <property type="entry name" value="ABC_TRANSPORTER_2"/>
    <property type="match status" value="1"/>
</dbReference>
<gene>
    <name evidence="5" type="ORF">GE300_11150</name>
</gene>
<dbReference type="SUPFAM" id="SSF52540">
    <property type="entry name" value="P-loop containing nucleoside triphosphate hydrolases"/>
    <property type="match status" value="1"/>
</dbReference>
<dbReference type="Pfam" id="PF00005">
    <property type="entry name" value="ABC_tran"/>
    <property type="match status" value="1"/>
</dbReference>
<protein>
    <submittedName>
        <fullName evidence="5">ATP-binding cassette domain-containing protein</fullName>
    </submittedName>
</protein>
<name>A0A6L5Z0Z8_9RHOB</name>
<dbReference type="PANTHER" id="PTHR45772:SF2">
    <property type="entry name" value="ABC TRANSPORTER ATP-BINDING PROTEIN"/>
    <property type="match status" value="1"/>
</dbReference>
<dbReference type="EMBL" id="WIND01000007">
    <property type="protein sequence ID" value="MSU90168.1"/>
    <property type="molecule type" value="Genomic_DNA"/>
</dbReference>
<keyword evidence="6" id="KW-1185">Reference proteome</keyword>
<accession>A0A6L5Z0Z8</accession>
<keyword evidence="1" id="KW-0813">Transport</keyword>
<dbReference type="InterPro" id="IPR003439">
    <property type="entry name" value="ABC_transporter-like_ATP-bd"/>
</dbReference>